<keyword evidence="5" id="KW-1185">Reference proteome</keyword>
<dbReference type="InterPro" id="IPR017871">
    <property type="entry name" value="ABC_transporter-like_CS"/>
</dbReference>
<feature type="domain" description="ABC transporter" evidence="3">
    <location>
        <begin position="12"/>
        <end position="251"/>
    </location>
</feature>
<dbReference type="AlphaFoldDB" id="M0QLI0"/>
<feature type="domain" description="ABC transporter" evidence="3">
    <location>
        <begin position="261"/>
        <end position="499"/>
    </location>
</feature>
<evidence type="ECO:0000313" key="4">
    <source>
        <dbReference type="EMBL" id="GAC69166.1"/>
    </source>
</evidence>
<sequence length="512" mass="54350">MIEERKPGRGCVRVRGLSVSAGDETIVAGIDLDVMAGRVLTLVGPSGAGKSTIAAAVAGVLPQHLRPGGSIAVDPGIRVAHLPQDAALTLNPARRIGASLGELVTIHGAPPRRWRRRRQWRSDNVDALLTRVGLPAETQNRRLWTRRFPSQFSGGQRTRLALAHVLATRPDVLVLDEPSNGLDAISRQRLIEALADLRDHGTALLLVTHDERIAAELGDDVISISDGRIRPHFAPGTGVRMPAPNRVCNGNTEPENRAPTLAVDHLRVRIAGDDVLAGPSFSAASGELIGLVGASGSGKTTILRSIAGLVPIAGGTVEFDGVPLRRLARRSSSTMGDIQYVCQEVRASFEPDRPILHQVARTAIRLRGTAPQIAHAEAADILHDLGLSPDEIRRPPDGLSGGQLRRAALARALVARPRLLLCDEVTTGVEAGLADSLLRLLADRCRDAGMTLLVAGHDLRSLLARVDRLIVVDGGRVTDDLPAGEWSHASPTLRRLLAADGVPPVGTVADSD</sequence>
<dbReference type="eggNOG" id="COG4172">
    <property type="taxonomic scope" value="Bacteria"/>
</dbReference>
<dbReference type="Pfam" id="PF00005">
    <property type="entry name" value="ABC_tran"/>
    <property type="match status" value="2"/>
</dbReference>
<dbReference type="PROSITE" id="PS00211">
    <property type="entry name" value="ABC_TRANSPORTER_1"/>
    <property type="match status" value="1"/>
</dbReference>
<dbReference type="Proteomes" id="UP000011666">
    <property type="component" value="Unassembled WGS sequence"/>
</dbReference>
<dbReference type="SUPFAM" id="SSF52540">
    <property type="entry name" value="P-loop containing nucleoside triphosphate hydrolases"/>
    <property type="match status" value="2"/>
</dbReference>
<dbReference type="EMBL" id="BANX01000021">
    <property type="protein sequence ID" value="GAC69166.1"/>
    <property type="molecule type" value="Genomic_DNA"/>
</dbReference>
<name>M0QLI0_9ACTN</name>
<dbReference type="PROSITE" id="PS50893">
    <property type="entry name" value="ABC_TRANSPORTER_2"/>
    <property type="match status" value="2"/>
</dbReference>
<dbReference type="GO" id="GO:0022857">
    <property type="term" value="F:transmembrane transporter activity"/>
    <property type="evidence" value="ECO:0007669"/>
    <property type="project" value="TreeGrafter"/>
</dbReference>
<protein>
    <submittedName>
        <fullName evidence="4">Putative ABC transporter ATP-binding protein</fullName>
    </submittedName>
</protein>
<dbReference type="STRING" id="1223545.GS4_21_00130"/>
<keyword evidence="1" id="KW-0547">Nucleotide-binding</keyword>
<dbReference type="GO" id="GO:0016887">
    <property type="term" value="F:ATP hydrolysis activity"/>
    <property type="evidence" value="ECO:0007669"/>
    <property type="project" value="InterPro"/>
</dbReference>
<reference evidence="4 5" key="1">
    <citation type="submission" date="2013-01" db="EMBL/GenBank/DDBJ databases">
        <title>Whole genome shotgun sequence of Gordonia soli NBRC 108243.</title>
        <authorList>
            <person name="Isaki-Nakamura S."/>
            <person name="Hosoyama A."/>
            <person name="Tsuchikane K."/>
            <person name="Ando Y."/>
            <person name="Baba S."/>
            <person name="Ohji S."/>
            <person name="Hamada M."/>
            <person name="Tamura T."/>
            <person name="Yamazoe A."/>
            <person name="Yamazaki S."/>
            <person name="Fujita N."/>
        </authorList>
    </citation>
    <scope>NUCLEOTIDE SEQUENCE [LARGE SCALE GENOMIC DNA]</scope>
    <source>
        <strain evidence="4 5">NBRC 108243</strain>
    </source>
</reference>
<evidence type="ECO:0000256" key="2">
    <source>
        <dbReference type="ARBA" id="ARBA00022840"/>
    </source>
</evidence>
<dbReference type="InterPro" id="IPR003439">
    <property type="entry name" value="ABC_transporter-like_ATP-bd"/>
</dbReference>
<dbReference type="InterPro" id="IPR015854">
    <property type="entry name" value="ABC_transpr_LolD-like"/>
</dbReference>
<evidence type="ECO:0000259" key="3">
    <source>
        <dbReference type="PROSITE" id="PS50893"/>
    </source>
</evidence>
<dbReference type="InterPro" id="IPR027417">
    <property type="entry name" value="P-loop_NTPase"/>
</dbReference>
<evidence type="ECO:0000256" key="1">
    <source>
        <dbReference type="ARBA" id="ARBA00022741"/>
    </source>
</evidence>
<dbReference type="PANTHER" id="PTHR24220:SF659">
    <property type="entry name" value="TRANSPORTER, PUTATIVE-RELATED"/>
    <property type="match status" value="1"/>
</dbReference>
<accession>M0QLI0</accession>
<gene>
    <name evidence="4" type="ORF">GS4_21_00130</name>
</gene>
<dbReference type="InterPro" id="IPR003593">
    <property type="entry name" value="AAA+_ATPase"/>
</dbReference>
<proteinExistence type="predicted"/>
<comment type="caution">
    <text evidence="4">The sequence shown here is derived from an EMBL/GenBank/DDBJ whole genome shotgun (WGS) entry which is preliminary data.</text>
</comment>
<dbReference type="GO" id="GO:0005524">
    <property type="term" value="F:ATP binding"/>
    <property type="evidence" value="ECO:0007669"/>
    <property type="project" value="UniProtKB-KW"/>
</dbReference>
<organism evidence="4 5">
    <name type="scientific">Gordonia soli NBRC 108243</name>
    <dbReference type="NCBI Taxonomy" id="1223545"/>
    <lineage>
        <taxon>Bacteria</taxon>
        <taxon>Bacillati</taxon>
        <taxon>Actinomycetota</taxon>
        <taxon>Actinomycetes</taxon>
        <taxon>Mycobacteriales</taxon>
        <taxon>Gordoniaceae</taxon>
        <taxon>Gordonia</taxon>
    </lineage>
</organism>
<keyword evidence="2 4" id="KW-0067">ATP-binding</keyword>
<dbReference type="SMART" id="SM00382">
    <property type="entry name" value="AAA"/>
    <property type="match status" value="2"/>
</dbReference>
<dbReference type="Gene3D" id="3.40.50.300">
    <property type="entry name" value="P-loop containing nucleotide triphosphate hydrolases"/>
    <property type="match status" value="2"/>
</dbReference>
<evidence type="ECO:0000313" key="5">
    <source>
        <dbReference type="Proteomes" id="UP000011666"/>
    </source>
</evidence>
<dbReference type="GO" id="GO:0005886">
    <property type="term" value="C:plasma membrane"/>
    <property type="evidence" value="ECO:0007669"/>
    <property type="project" value="TreeGrafter"/>
</dbReference>
<dbReference type="OrthoDB" id="8036461at2"/>
<dbReference type="PANTHER" id="PTHR24220">
    <property type="entry name" value="IMPORT ATP-BINDING PROTEIN"/>
    <property type="match status" value="1"/>
</dbReference>
<dbReference type="RefSeq" id="WP_007621936.1">
    <property type="nucleotide sequence ID" value="NZ_BANX01000021.1"/>
</dbReference>